<organism evidence="1 2">
    <name type="scientific">Allocoprobacillus halotolerans</name>
    <dbReference type="NCBI Taxonomy" id="2944914"/>
    <lineage>
        <taxon>Bacteria</taxon>
        <taxon>Bacillati</taxon>
        <taxon>Bacillota</taxon>
        <taxon>Erysipelotrichia</taxon>
        <taxon>Erysipelotrichales</taxon>
        <taxon>Erysipelotrichaceae</taxon>
        <taxon>Allocoprobacillus</taxon>
    </lineage>
</organism>
<dbReference type="SFLD" id="SFLDS00003">
    <property type="entry name" value="Haloacid_Dehalogenase"/>
    <property type="match status" value="1"/>
</dbReference>
<dbReference type="NCBIfam" id="TIGR00099">
    <property type="entry name" value="Cof-subfamily"/>
    <property type="match status" value="1"/>
</dbReference>
<dbReference type="InterPro" id="IPR006379">
    <property type="entry name" value="HAD-SF_hydro_IIB"/>
</dbReference>
<dbReference type="SFLD" id="SFLDG01140">
    <property type="entry name" value="C2.B:_Phosphomannomutase_and_P"/>
    <property type="match status" value="1"/>
</dbReference>
<dbReference type="PANTHER" id="PTHR10000:SF25">
    <property type="entry name" value="PHOSPHATASE YKRA-RELATED"/>
    <property type="match status" value="1"/>
</dbReference>
<name>A0ABY5HXT6_9FIRM</name>
<dbReference type="GO" id="GO:0016787">
    <property type="term" value="F:hydrolase activity"/>
    <property type="evidence" value="ECO:0007669"/>
    <property type="project" value="UniProtKB-KW"/>
</dbReference>
<evidence type="ECO:0000313" key="2">
    <source>
        <dbReference type="Proteomes" id="UP001060112"/>
    </source>
</evidence>
<dbReference type="Gene3D" id="3.40.50.1000">
    <property type="entry name" value="HAD superfamily/HAD-like"/>
    <property type="match status" value="1"/>
</dbReference>
<dbReference type="Pfam" id="PF08282">
    <property type="entry name" value="Hydrolase_3"/>
    <property type="match status" value="1"/>
</dbReference>
<dbReference type="InterPro" id="IPR023214">
    <property type="entry name" value="HAD_sf"/>
</dbReference>
<accession>A0ABY5HXT6</accession>
<reference evidence="1" key="1">
    <citation type="submission" date="2022-07" db="EMBL/GenBank/DDBJ databases">
        <title>Faecal culturing of patients with breast cancer.</title>
        <authorList>
            <person name="Teng N.M.Y."/>
            <person name="Kiu R."/>
            <person name="Evans R."/>
            <person name="Baker D.J."/>
            <person name="Zenner C."/>
            <person name="Robinson S.D."/>
            <person name="Hall L.J."/>
        </authorList>
    </citation>
    <scope>NUCLEOTIDE SEQUENCE</scope>
    <source>
        <strain evidence="1">LH1062</strain>
    </source>
</reference>
<dbReference type="SUPFAM" id="SSF56784">
    <property type="entry name" value="HAD-like"/>
    <property type="match status" value="1"/>
</dbReference>
<gene>
    <name evidence="1" type="ORF">NMU03_09115</name>
</gene>
<dbReference type="RefSeq" id="WP_290137828.1">
    <property type="nucleotide sequence ID" value="NZ_CP101620.1"/>
</dbReference>
<dbReference type="InterPro" id="IPR036412">
    <property type="entry name" value="HAD-like_sf"/>
</dbReference>
<proteinExistence type="predicted"/>
<keyword evidence="1" id="KW-0378">Hydrolase</keyword>
<dbReference type="NCBIfam" id="TIGR01484">
    <property type="entry name" value="HAD-SF-IIB"/>
    <property type="match status" value="1"/>
</dbReference>
<dbReference type="EMBL" id="CP101620">
    <property type="protein sequence ID" value="UTY37883.1"/>
    <property type="molecule type" value="Genomic_DNA"/>
</dbReference>
<protein>
    <submittedName>
        <fullName evidence="1">Cof-type HAD-IIB family hydrolase</fullName>
    </submittedName>
</protein>
<dbReference type="Proteomes" id="UP001060112">
    <property type="component" value="Chromosome"/>
</dbReference>
<keyword evidence="2" id="KW-1185">Reference proteome</keyword>
<evidence type="ECO:0000313" key="1">
    <source>
        <dbReference type="EMBL" id="UTY37883.1"/>
    </source>
</evidence>
<sequence>MHTKLIFFDIDGTLLDEKTGTVPDSTIHAIQTAQKNGHLCFINTGRPISTIDSIITDIPFDGYICGCGTYIQYHNQTLFHAQLDDKLKQKVINAIEKYQLDAMLEGSDGVYFSQHLKHPFIQTIQKHYQKLGFHVGDFSHQEIVSFDKLTTWYQPDTQIDAFKQALQNDFHIIQRDVDFLEIVPLPYSKATGIQYLVDHLGYTLKDTISIGDSTNDLPMLTYTHESVAMGNSNPILFDKVSYITTNIDQNGIENALKHFQIIS</sequence>
<dbReference type="PANTHER" id="PTHR10000">
    <property type="entry name" value="PHOSPHOSERINE PHOSPHATASE"/>
    <property type="match status" value="1"/>
</dbReference>
<dbReference type="Gene3D" id="3.30.1240.10">
    <property type="match status" value="1"/>
</dbReference>
<dbReference type="InterPro" id="IPR000150">
    <property type="entry name" value="Cof"/>
</dbReference>